<dbReference type="Gene3D" id="1.20.120.160">
    <property type="entry name" value="HPT domain"/>
    <property type="match status" value="1"/>
</dbReference>
<protein>
    <submittedName>
        <fullName evidence="4">Hpt domain protein</fullName>
    </submittedName>
</protein>
<gene>
    <name evidence="4" type="ORF">DFW101_1200</name>
</gene>
<sequence length="130" mass="13553">MKGMYPCGARRPDTGEEPGTGGEAFDPEAARRRMGVGRAAFGRLFECIWDEVTERRTLLDEAVWAGDLKQVALHAHTIKSAAATIGAVALSRAAAAVERAAGSGDRDGLAAGMDALHGAKETLCKLVGMG</sequence>
<dbReference type="OrthoDB" id="5458716at2"/>
<dbReference type="STRING" id="694327.DFW101_1200"/>
<feature type="region of interest" description="Disordered" evidence="2">
    <location>
        <begin position="1"/>
        <end position="29"/>
    </location>
</feature>
<dbReference type="EMBL" id="CM001368">
    <property type="protein sequence ID" value="EHJ47210.1"/>
    <property type="molecule type" value="Genomic_DNA"/>
</dbReference>
<keyword evidence="5" id="KW-1185">Reference proteome</keyword>
<organism evidence="4 5">
    <name type="scientific">Solidesulfovibrio carbinoliphilus subsp. oakridgensis</name>
    <dbReference type="NCBI Taxonomy" id="694327"/>
    <lineage>
        <taxon>Bacteria</taxon>
        <taxon>Pseudomonadati</taxon>
        <taxon>Thermodesulfobacteriota</taxon>
        <taxon>Desulfovibrionia</taxon>
        <taxon>Desulfovibrionales</taxon>
        <taxon>Desulfovibrionaceae</taxon>
        <taxon>Solidesulfovibrio</taxon>
    </lineage>
</organism>
<reference evidence="5" key="1">
    <citation type="journal article" date="2015" name="Genome Announc.">
        <title>High-Quality Draft Genome Sequence of Desulfovibrio carbinoliphilus FW-101-2B, an Organic Acid-Oxidizing Sulfate-Reducing Bacterium Isolated from Uranium(VI)-Contaminated Groundwater.</title>
        <authorList>
            <person name="Ramsay B.D."/>
            <person name="Hwang C."/>
            <person name="Woo H.L."/>
            <person name="Carroll S.L."/>
            <person name="Lucas S."/>
            <person name="Han J."/>
            <person name="Lapidus A.L."/>
            <person name="Cheng J.F."/>
            <person name="Goodwin L.A."/>
            <person name="Pitluck S."/>
            <person name="Peters L."/>
            <person name="Chertkov O."/>
            <person name="Held B."/>
            <person name="Detter J.C."/>
            <person name="Han C.S."/>
            <person name="Tapia R."/>
            <person name="Land M.L."/>
            <person name="Hauser L.J."/>
            <person name="Kyrpides N.C."/>
            <person name="Ivanova N.N."/>
            <person name="Mikhailova N."/>
            <person name="Pagani I."/>
            <person name="Woyke T."/>
            <person name="Arkin A.P."/>
            <person name="Dehal P."/>
            <person name="Chivian D."/>
            <person name="Criddle C.S."/>
            <person name="Wu W."/>
            <person name="Chakraborty R."/>
            <person name="Hazen T.C."/>
            <person name="Fields M.W."/>
        </authorList>
    </citation>
    <scope>NUCLEOTIDE SEQUENCE [LARGE SCALE GENOMIC DNA]</scope>
    <source>
        <strain evidence="5">FW-101-2B</strain>
    </source>
</reference>
<dbReference type="Pfam" id="PF01627">
    <property type="entry name" value="Hpt"/>
    <property type="match status" value="1"/>
</dbReference>
<dbReference type="InterPro" id="IPR036641">
    <property type="entry name" value="HPT_dom_sf"/>
</dbReference>
<dbReference type="GO" id="GO:0004672">
    <property type="term" value="F:protein kinase activity"/>
    <property type="evidence" value="ECO:0007669"/>
    <property type="project" value="UniProtKB-ARBA"/>
</dbReference>
<accession>G7Q4I7</accession>
<evidence type="ECO:0000313" key="4">
    <source>
        <dbReference type="EMBL" id="EHJ47210.1"/>
    </source>
</evidence>
<evidence type="ECO:0000256" key="1">
    <source>
        <dbReference type="PROSITE-ProRule" id="PRU00110"/>
    </source>
</evidence>
<dbReference type="HOGENOM" id="CLU_1977937_0_0_7"/>
<feature type="domain" description="HPt" evidence="3">
    <location>
        <begin position="37"/>
        <end position="130"/>
    </location>
</feature>
<dbReference type="PROSITE" id="PS50894">
    <property type="entry name" value="HPT"/>
    <property type="match status" value="1"/>
</dbReference>
<dbReference type="RefSeq" id="WP_009180622.1">
    <property type="nucleotide sequence ID" value="NZ_CM001368.1"/>
</dbReference>
<feature type="modified residue" description="Phosphohistidine" evidence="1">
    <location>
        <position position="76"/>
    </location>
</feature>
<dbReference type="InterPro" id="IPR008207">
    <property type="entry name" value="Sig_transdc_His_kin_Hpt_dom"/>
</dbReference>
<dbReference type="eggNOG" id="ENOG503183N">
    <property type="taxonomic scope" value="Bacteria"/>
</dbReference>
<dbReference type="Proteomes" id="UP000004662">
    <property type="component" value="Chromosome"/>
</dbReference>
<evidence type="ECO:0000259" key="3">
    <source>
        <dbReference type="PROSITE" id="PS50894"/>
    </source>
</evidence>
<proteinExistence type="predicted"/>
<evidence type="ECO:0000313" key="5">
    <source>
        <dbReference type="Proteomes" id="UP000004662"/>
    </source>
</evidence>
<dbReference type="GO" id="GO:0000160">
    <property type="term" value="P:phosphorelay signal transduction system"/>
    <property type="evidence" value="ECO:0007669"/>
    <property type="project" value="InterPro"/>
</dbReference>
<dbReference type="SUPFAM" id="SSF47226">
    <property type="entry name" value="Histidine-containing phosphotransfer domain, HPT domain"/>
    <property type="match status" value="1"/>
</dbReference>
<name>G7Q4I7_9BACT</name>
<dbReference type="AlphaFoldDB" id="G7Q4I7"/>
<keyword evidence="1" id="KW-0597">Phosphoprotein</keyword>
<evidence type="ECO:0000256" key="2">
    <source>
        <dbReference type="SAM" id="MobiDB-lite"/>
    </source>
</evidence>